<keyword evidence="3" id="KW-1185">Reference proteome</keyword>
<dbReference type="AlphaFoldDB" id="A0ABC8V3T4"/>
<reference evidence="2 3" key="1">
    <citation type="submission" date="2024-02" db="EMBL/GenBank/DDBJ databases">
        <authorList>
            <person name="Vignale AGUSTIN F."/>
            <person name="Sosa J E."/>
            <person name="Modenutti C."/>
        </authorList>
    </citation>
    <scope>NUCLEOTIDE SEQUENCE [LARGE SCALE GENOMIC DNA]</scope>
</reference>
<sequence>MRSSQRGWRSREVDHIRNWVLVISRQDFTEIHTYPWRRPSLEARVSTMMQLQRAAMPKLKWKREKDDVLGRGDANRKLTGGAKCAPKGNTRKGYEGDVRLCDAEASWDQGDTTTVGSGDGMTNVGNNCLGSPLGMLGNAKEGQ</sequence>
<feature type="region of interest" description="Disordered" evidence="1">
    <location>
        <begin position="70"/>
        <end position="89"/>
    </location>
</feature>
<protein>
    <submittedName>
        <fullName evidence="2">Uncharacterized protein</fullName>
    </submittedName>
</protein>
<name>A0ABC8V3T4_9AQUA</name>
<accession>A0ABC8V3T4</accession>
<evidence type="ECO:0000313" key="2">
    <source>
        <dbReference type="EMBL" id="CAK9187983.1"/>
    </source>
</evidence>
<evidence type="ECO:0000256" key="1">
    <source>
        <dbReference type="SAM" id="MobiDB-lite"/>
    </source>
</evidence>
<dbReference type="EMBL" id="CAUOFW020010235">
    <property type="protein sequence ID" value="CAK9187983.1"/>
    <property type="molecule type" value="Genomic_DNA"/>
</dbReference>
<proteinExistence type="predicted"/>
<organism evidence="2 3">
    <name type="scientific">Ilex paraguariensis</name>
    <name type="common">yerba mate</name>
    <dbReference type="NCBI Taxonomy" id="185542"/>
    <lineage>
        <taxon>Eukaryota</taxon>
        <taxon>Viridiplantae</taxon>
        <taxon>Streptophyta</taxon>
        <taxon>Embryophyta</taxon>
        <taxon>Tracheophyta</taxon>
        <taxon>Spermatophyta</taxon>
        <taxon>Magnoliopsida</taxon>
        <taxon>eudicotyledons</taxon>
        <taxon>Gunneridae</taxon>
        <taxon>Pentapetalae</taxon>
        <taxon>asterids</taxon>
        <taxon>campanulids</taxon>
        <taxon>Aquifoliales</taxon>
        <taxon>Aquifoliaceae</taxon>
        <taxon>Ilex</taxon>
    </lineage>
</organism>
<dbReference type="Proteomes" id="UP001642360">
    <property type="component" value="Unassembled WGS sequence"/>
</dbReference>
<comment type="caution">
    <text evidence="2">The sequence shown here is derived from an EMBL/GenBank/DDBJ whole genome shotgun (WGS) entry which is preliminary data.</text>
</comment>
<gene>
    <name evidence="2" type="ORF">ILEXP_LOCUS58597</name>
</gene>
<evidence type="ECO:0000313" key="3">
    <source>
        <dbReference type="Proteomes" id="UP001642360"/>
    </source>
</evidence>